<dbReference type="Pfam" id="PF22178">
    <property type="entry name" value="Gp5_trimer_C"/>
    <property type="match status" value="1"/>
</dbReference>
<dbReference type="InterPro" id="IPR017847">
    <property type="entry name" value="T6SS_RhsGE_Vgr_subset"/>
</dbReference>
<dbReference type="Gene3D" id="3.55.50.10">
    <property type="entry name" value="Baseplate protein-like domains"/>
    <property type="match status" value="1"/>
</dbReference>
<dbReference type="SUPFAM" id="SSF69279">
    <property type="entry name" value="Phage tail proteins"/>
    <property type="match status" value="2"/>
</dbReference>
<organism evidence="5 6">
    <name type="scientific">Enterobacter genomosp. S</name>
    <dbReference type="NCBI Taxonomy" id="2364151"/>
    <lineage>
        <taxon>Bacteria</taxon>
        <taxon>Pseudomonadati</taxon>
        <taxon>Pseudomonadota</taxon>
        <taxon>Gammaproteobacteria</taxon>
        <taxon>Enterobacterales</taxon>
        <taxon>Enterobacteriaceae</taxon>
        <taxon>Enterobacter</taxon>
        <taxon>Enterobacter cloacae complex</taxon>
        <taxon>Enterobacter cloacae complex clade S</taxon>
    </lineage>
</organism>
<dbReference type="NCBIfam" id="TIGR01646">
    <property type="entry name" value="vgr_GE"/>
    <property type="match status" value="1"/>
</dbReference>
<dbReference type="InterPro" id="IPR054030">
    <property type="entry name" value="Gp5_Vgr_C"/>
</dbReference>
<dbReference type="Proteomes" id="UP000076880">
    <property type="component" value="Unassembled WGS sequence"/>
</dbReference>
<protein>
    <submittedName>
        <fullName evidence="5">Type IV secretion protein Rhs</fullName>
    </submittedName>
</protein>
<evidence type="ECO:0000256" key="2">
    <source>
        <dbReference type="SAM" id="MobiDB-lite"/>
    </source>
</evidence>
<feature type="domain" description="Gp5/Type VI secretion system Vgr protein OB-fold" evidence="3">
    <location>
        <begin position="387"/>
        <end position="452"/>
    </location>
</feature>
<evidence type="ECO:0000313" key="6">
    <source>
        <dbReference type="Proteomes" id="UP000076880"/>
    </source>
</evidence>
<dbReference type="InterPro" id="IPR006531">
    <property type="entry name" value="Gp5/Vgr_OB"/>
</dbReference>
<dbReference type="SUPFAM" id="SSF69255">
    <property type="entry name" value="gp5 N-terminal domain-like"/>
    <property type="match status" value="1"/>
</dbReference>
<evidence type="ECO:0000313" key="5">
    <source>
        <dbReference type="EMBL" id="KZR31698.1"/>
    </source>
</evidence>
<keyword evidence="6" id="KW-1185">Reference proteome</keyword>
<dbReference type="InterPro" id="IPR006533">
    <property type="entry name" value="T6SS_Vgr_RhsGE"/>
</dbReference>
<name>A0ABR5YN47_9ENTR</name>
<dbReference type="SUPFAM" id="SSF69349">
    <property type="entry name" value="Phage fibre proteins"/>
    <property type="match status" value="1"/>
</dbReference>
<feature type="region of interest" description="Disordered" evidence="2">
    <location>
        <begin position="356"/>
        <end position="377"/>
    </location>
</feature>
<dbReference type="Gene3D" id="4.10.220.110">
    <property type="match status" value="1"/>
</dbReference>
<dbReference type="Gene3D" id="2.40.50.230">
    <property type="entry name" value="Gp5 N-terminal domain"/>
    <property type="match status" value="1"/>
</dbReference>
<dbReference type="Pfam" id="PF04717">
    <property type="entry name" value="Phage_base_V"/>
    <property type="match status" value="1"/>
</dbReference>
<sequence>MTSQGLRFTLDIEGLPSNMFPVVDFCLNESLSSLFRLDVSVSSEYFTSLSHEMVTEKTASLKIWEGESLLRHVKGIVTGFSRGESDGQRTDYWLEIHPPFWRSALRQNFRSFQNQDIETIITTLLGENGVTEYSPLLGDAHPSREFCVQYGETDYDFLLRLMSEEGIFFYEEYADDGVSQWLILADNVAYLPDPIEIPYNPDKSSGTTTDHIDQFSHSFQVRPSSVVSQDYTFKRPKWRGRFDHAGENIGWQRDQYEIFDYPGRFKDEQHGQEFVRRQVAGLRNGAETALCNTGSPKLWPGMRFTMTGHPLESLNTTWQVVSCDMRGEQPQAVPGSTGEGTTLKNQVHVIPADRTWHSAPLPKPRVDGPQSATVTGPEGEEIFCDEYGRVRVKFAWDRYNNANQDSSCWVRVSQAWAGTGFGNLAIPRVGQEVIVDFLNGDPDQPIIMGRAYHENNRSPGRLPGTKTQMTIRSKTYKGSGFNELRFEDATDNEQVYIHAQKNMDTEVLNNRTTDVKVNHTETIGNNQNITVGVGQTVKVGGKKEGGHDQTVTVANDQIITVVNNQTTEITEGNKKTDIDKGDQGINLHNGKQTIKVKKTIRVSSEEKIEFVCGESSITLLENGEITISGKIIKNTAKDEYHVNTKKLSADGSEEQVLTGGMLKLNP</sequence>
<comment type="caution">
    <text evidence="5">The sequence shown here is derived from an EMBL/GenBank/DDBJ whole genome shotgun (WGS) entry which is preliminary data.</text>
</comment>
<dbReference type="EMBL" id="LVVA01000019">
    <property type="protein sequence ID" value="KZR31698.1"/>
    <property type="molecule type" value="Genomic_DNA"/>
</dbReference>
<reference evidence="6" key="1">
    <citation type="submission" date="2016-03" db="EMBL/GenBank/DDBJ databases">
        <title>WGS of SAMN04393274.</title>
        <authorList>
            <person name="Adams M."/>
            <person name="Sutton G."/>
            <person name="Nelson K."/>
            <person name="Thaden J."/>
            <person name="Fowler V."/>
            <person name="Mccorrison J."/>
            <person name="Sanka R."/>
            <person name="Brinkac L."/>
            <person name="Nierman W."/>
        </authorList>
    </citation>
    <scope>NUCLEOTIDE SEQUENCE [LARGE SCALE GENOMIC DNA]</scope>
    <source>
        <strain evidence="6">GN06232</strain>
    </source>
</reference>
<evidence type="ECO:0000256" key="1">
    <source>
        <dbReference type="ARBA" id="ARBA00005558"/>
    </source>
</evidence>
<evidence type="ECO:0000259" key="4">
    <source>
        <dbReference type="Pfam" id="PF22178"/>
    </source>
</evidence>
<feature type="domain" description="Gp5/Type VI secretion system Vgr C-terminal trimerisation" evidence="4">
    <location>
        <begin position="469"/>
        <end position="543"/>
    </location>
</feature>
<comment type="similarity">
    <text evidence="1">Belongs to the VgrG protein family.</text>
</comment>
<dbReference type="NCBIfam" id="TIGR03361">
    <property type="entry name" value="VI_Rhs_Vgr"/>
    <property type="match status" value="1"/>
</dbReference>
<accession>A0ABR5YN47</accession>
<gene>
    <name evidence="5" type="ORF">A3466_04080</name>
</gene>
<dbReference type="InterPro" id="IPR037026">
    <property type="entry name" value="Vgr_OB-fold_dom_sf"/>
</dbReference>
<dbReference type="Gene3D" id="2.30.110.50">
    <property type="match status" value="1"/>
</dbReference>
<dbReference type="Pfam" id="PF05954">
    <property type="entry name" value="Phage_GPD"/>
    <property type="match status" value="1"/>
</dbReference>
<proteinExistence type="inferred from homology"/>
<evidence type="ECO:0000259" key="3">
    <source>
        <dbReference type="Pfam" id="PF04717"/>
    </source>
</evidence>
<dbReference type="RefSeq" id="WP_063451219.1">
    <property type="nucleotide sequence ID" value="NZ_LVVA01000019.1"/>
</dbReference>